<evidence type="ECO:0000256" key="25">
    <source>
        <dbReference type="SAM" id="Phobius"/>
    </source>
</evidence>
<dbReference type="Gene3D" id="1.20.210.10">
    <property type="entry name" value="Cytochrome c oxidase-like, subunit I domain"/>
    <property type="match status" value="1"/>
</dbReference>
<evidence type="ECO:0000256" key="3">
    <source>
        <dbReference type="ARBA" id="ARBA00004448"/>
    </source>
</evidence>
<keyword evidence="19 24" id="KW-0408">Iron</keyword>
<keyword evidence="14 24" id="KW-0999">Mitochondrion inner membrane</keyword>
<evidence type="ECO:0000256" key="9">
    <source>
        <dbReference type="ARBA" id="ARBA00022448"/>
    </source>
</evidence>
<feature type="transmembrane region" description="Helical" evidence="25">
    <location>
        <begin position="303"/>
        <end position="325"/>
    </location>
</feature>
<evidence type="ECO:0000256" key="14">
    <source>
        <dbReference type="ARBA" id="ARBA00022792"/>
    </source>
</evidence>
<comment type="cofactor">
    <cofactor evidence="2">
        <name>heme</name>
        <dbReference type="ChEBI" id="CHEBI:30413"/>
    </cofactor>
</comment>
<protein>
    <recommendedName>
        <fullName evidence="8 24">Cytochrome c oxidase subunit 1</fullName>
        <ecNumber evidence="7 24">7.1.1.9</ecNumber>
    </recommendedName>
</protein>
<evidence type="ECO:0000313" key="27">
    <source>
        <dbReference type="EMBL" id="AYW52351.1"/>
    </source>
</evidence>
<evidence type="ECO:0000256" key="24">
    <source>
        <dbReference type="RuleBase" id="RU000369"/>
    </source>
</evidence>
<feature type="transmembrane region" description="Helical" evidence="25">
    <location>
        <begin position="104"/>
        <end position="129"/>
    </location>
</feature>
<evidence type="ECO:0000256" key="15">
    <source>
        <dbReference type="ARBA" id="ARBA00022842"/>
    </source>
</evidence>
<geneLocation type="mitochondrion" evidence="27"/>
<feature type="domain" description="Cytochrome oxidase subunit I profile" evidence="26">
    <location>
        <begin position="1"/>
        <end position="512"/>
    </location>
</feature>
<dbReference type="PROSITE" id="PS50855">
    <property type="entry name" value="COX1"/>
    <property type="match status" value="1"/>
</dbReference>
<evidence type="ECO:0000256" key="19">
    <source>
        <dbReference type="ARBA" id="ARBA00023004"/>
    </source>
</evidence>
<dbReference type="GO" id="GO:0046872">
    <property type="term" value="F:metal ion binding"/>
    <property type="evidence" value="ECO:0007669"/>
    <property type="project" value="UniProtKB-KW"/>
</dbReference>
<dbReference type="EMBL" id="MH789736">
    <property type="protein sequence ID" value="AYW52351.1"/>
    <property type="molecule type" value="Genomic_DNA"/>
</dbReference>
<comment type="catalytic activity">
    <reaction evidence="23">
        <text>4 Fe(II)-[cytochrome c] + O2 + 8 H(+)(in) = 4 Fe(III)-[cytochrome c] + 2 H2O + 4 H(+)(out)</text>
        <dbReference type="Rhea" id="RHEA:11436"/>
        <dbReference type="Rhea" id="RHEA-COMP:10350"/>
        <dbReference type="Rhea" id="RHEA-COMP:14399"/>
        <dbReference type="ChEBI" id="CHEBI:15377"/>
        <dbReference type="ChEBI" id="CHEBI:15378"/>
        <dbReference type="ChEBI" id="CHEBI:15379"/>
        <dbReference type="ChEBI" id="CHEBI:29033"/>
        <dbReference type="ChEBI" id="CHEBI:29034"/>
        <dbReference type="EC" id="7.1.1.9"/>
    </reaction>
    <physiologicalReaction direction="left-to-right" evidence="23">
        <dbReference type="Rhea" id="RHEA:11437"/>
    </physiologicalReaction>
</comment>
<dbReference type="Pfam" id="PF00115">
    <property type="entry name" value="COX1"/>
    <property type="match status" value="1"/>
</dbReference>
<comment type="pathway">
    <text evidence="4 24">Energy metabolism; oxidative phosphorylation.</text>
</comment>
<evidence type="ECO:0000256" key="8">
    <source>
        <dbReference type="ARBA" id="ARBA00015947"/>
    </source>
</evidence>
<feature type="transmembrane region" description="Helical" evidence="25">
    <location>
        <begin position="379"/>
        <end position="400"/>
    </location>
</feature>
<keyword evidence="9 24" id="KW-0813">Transport</keyword>
<evidence type="ECO:0000256" key="6">
    <source>
        <dbReference type="ARBA" id="ARBA00011164"/>
    </source>
</evidence>
<proteinExistence type="inferred from homology"/>
<dbReference type="InterPro" id="IPR000883">
    <property type="entry name" value="Cyt_C_Oxase_1"/>
</dbReference>
<dbReference type="AlphaFoldDB" id="A0A3G5FNZ3"/>
<keyword evidence="17 24" id="KW-0249">Electron transport</keyword>
<feature type="transmembrane region" description="Helical" evidence="25">
    <location>
        <begin position="16"/>
        <end position="37"/>
    </location>
</feature>
<evidence type="ECO:0000256" key="7">
    <source>
        <dbReference type="ARBA" id="ARBA00012949"/>
    </source>
</evidence>
<keyword evidence="22 24" id="KW-0472">Membrane</keyword>
<organism evidence="27">
    <name type="scientific">Erotylinae sp. 2 ACP-2013</name>
    <dbReference type="NCBI Taxonomy" id="1434613"/>
    <lineage>
        <taxon>Eukaryota</taxon>
        <taxon>Metazoa</taxon>
        <taxon>Ecdysozoa</taxon>
        <taxon>Arthropoda</taxon>
        <taxon>Hexapoda</taxon>
        <taxon>Insecta</taxon>
        <taxon>Pterygota</taxon>
        <taxon>Neoptera</taxon>
        <taxon>Endopterygota</taxon>
        <taxon>Coleoptera</taxon>
        <taxon>Polyphaga</taxon>
        <taxon>Cucujiformia</taxon>
        <taxon>Erotylidae</taxon>
    </lineage>
</organism>
<keyword evidence="11 24" id="KW-0679">Respiratory chain</keyword>
<evidence type="ECO:0000256" key="5">
    <source>
        <dbReference type="ARBA" id="ARBA00009578"/>
    </source>
</evidence>
<keyword evidence="21 24" id="KW-0496">Mitochondrion</keyword>
<keyword evidence="15" id="KW-0460">Magnesium</keyword>
<dbReference type="GO" id="GO:0005743">
    <property type="term" value="C:mitochondrial inner membrane"/>
    <property type="evidence" value="ECO:0007669"/>
    <property type="project" value="UniProtKB-SubCell"/>
</dbReference>
<keyword evidence="12 24" id="KW-0812">Transmembrane</keyword>
<comment type="cofactor">
    <cofactor evidence="1">
        <name>Cu cation</name>
        <dbReference type="ChEBI" id="CHEBI:23378"/>
    </cofactor>
</comment>
<dbReference type="GO" id="GO:0004129">
    <property type="term" value="F:cytochrome-c oxidase activity"/>
    <property type="evidence" value="ECO:0007669"/>
    <property type="project" value="UniProtKB-EC"/>
</dbReference>
<evidence type="ECO:0000256" key="18">
    <source>
        <dbReference type="ARBA" id="ARBA00022989"/>
    </source>
</evidence>
<feature type="transmembrane region" description="Helical" evidence="25">
    <location>
        <begin position="57"/>
        <end position="83"/>
    </location>
</feature>
<evidence type="ECO:0000256" key="1">
    <source>
        <dbReference type="ARBA" id="ARBA00001935"/>
    </source>
</evidence>
<dbReference type="GO" id="GO:0020037">
    <property type="term" value="F:heme binding"/>
    <property type="evidence" value="ECO:0007669"/>
    <property type="project" value="InterPro"/>
</dbReference>
<accession>A0A3G5FNZ3</accession>
<dbReference type="EC" id="7.1.1.9" evidence="7 24"/>
<feature type="transmembrane region" description="Helical" evidence="25">
    <location>
        <begin position="267"/>
        <end position="291"/>
    </location>
</feature>
<comment type="subunit">
    <text evidence="6">Component of the cytochrome c oxidase (complex IV, CIV), a multisubunit enzyme composed of a catalytic core of 3 subunits and several supernumerary subunits. The complex exists as a monomer or a dimer and forms supercomplexes (SCs) in the inner mitochondrial membrane with ubiquinol-cytochrome c oxidoreductase (cytochrome b-c1 complex, complex III, CIII).</text>
</comment>
<comment type="similarity">
    <text evidence="5 24">Belongs to the heme-copper respiratory oxidase family.</text>
</comment>
<evidence type="ECO:0000259" key="26">
    <source>
        <dbReference type="PROSITE" id="PS50855"/>
    </source>
</evidence>
<keyword evidence="18 25" id="KW-1133">Transmembrane helix</keyword>
<feature type="transmembrane region" description="Helical" evidence="25">
    <location>
        <begin position="230"/>
        <end position="255"/>
    </location>
</feature>
<feature type="transmembrane region" description="Helical" evidence="25">
    <location>
        <begin position="337"/>
        <end position="359"/>
    </location>
</feature>
<dbReference type="PANTHER" id="PTHR10422">
    <property type="entry name" value="CYTOCHROME C OXIDASE SUBUNIT 1"/>
    <property type="match status" value="1"/>
</dbReference>
<dbReference type="InterPro" id="IPR036927">
    <property type="entry name" value="Cyt_c_oxase-like_su1_sf"/>
</dbReference>
<evidence type="ECO:0000256" key="17">
    <source>
        <dbReference type="ARBA" id="ARBA00022982"/>
    </source>
</evidence>
<evidence type="ECO:0000256" key="10">
    <source>
        <dbReference type="ARBA" id="ARBA00022617"/>
    </source>
</evidence>
<keyword evidence="13 24" id="KW-0479">Metal-binding</keyword>
<dbReference type="GO" id="GO:0045277">
    <property type="term" value="C:respiratory chain complex IV"/>
    <property type="evidence" value="ECO:0007669"/>
    <property type="project" value="InterPro"/>
</dbReference>
<dbReference type="PANTHER" id="PTHR10422:SF18">
    <property type="entry name" value="CYTOCHROME C OXIDASE SUBUNIT 1"/>
    <property type="match status" value="1"/>
</dbReference>
<reference evidence="27" key="1">
    <citation type="journal article" date="2015" name="Mol. Biol. Evol.">
        <title>Soup to Tree: The Phylogeny of Beetles Inferred by Mitochondrial Metagenomics of a Bornean Rainforest Sample.</title>
        <authorList>
            <person name="Crampton-Platt A."/>
            <person name="Timmermans M.J."/>
            <person name="Gimmel M.L."/>
            <person name="Kutty S.N."/>
            <person name="Cockerill T.D."/>
            <person name="Vun Khen C."/>
            <person name="Vogler A.P."/>
        </authorList>
    </citation>
    <scope>NUCLEOTIDE SEQUENCE</scope>
</reference>
<dbReference type="PROSITE" id="PS00077">
    <property type="entry name" value="COX1_CUB"/>
    <property type="match status" value="1"/>
</dbReference>
<evidence type="ECO:0000256" key="2">
    <source>
        <dbReference type="ARBA" id="ARBA00001971"/>
    </source>
</evidence>
<comment type="subcellular location">
    <subcellularLocation>
        <location evidence="3 24">Mitochondrion inner membrane</location>
        <topology evidence="3 24">Multi-pass membrane protein</topology>
    </subcellularLocation>
</comment>
<keyword evidence="16" id="KW-1278">Translocase</keyword>
<keyword evidence="20 24" id="KW-0186">Copper</keyword>
<evidence type="ECO:0000256" key="16">
    <source>
        <dbReference type="ARBA" id="ARBA00022967"/>
    </source>
</evidence>
<evidence type="ECO:0000256" key="23">
    <source>
        <dbReference type="ARBA" id="ARBA00049512"/>
    </source>
</evidence>
<sequence length="513" mass="56985">MSSVKWLFSTNHKDIGTLYFIFGLWAGMVGTALSMLIRSELGNPGSLIGDDQIYNVIVTAHAFVMIFFMVMPIMMGGFGNWLIPLMLGAPDMAFPRLNNMSFWLLPPSLILLIMSSIIETGAGTGWTVYPPLSSNIAHSGASVDLAIFSLHLAGISSILGAMNFITTMMNMHPTGMKMDQMPLFVWAVLITAILLLLSLPVLAGAITMLLTDRNINTTFFDPAGGGDPVLYQHLFWFFGHPEVYILILPGFGMISHIISQESGKKEAFGTLGMIYAMMAIGLLGFIVWAHHMFTVGMDVDTRAYFTSATMIIAIPTGIKIFSWLATFHGLQIQYSPVTLWALGFIFLFTVGGLTGVILANSSIDIILHDTYYVVAHFHYVLSMGAVFAIMAGLVQWFPLFTGLTLNNFYLKIQFLVMFIGVNITFFPQHFLGLSSMPRRYSDYPDSYTLWNMVSSIGSLISLISVLYFIFILWESLISQRKTMSSLNLTSSIEWLQFLPPAEHSYNELPLLTN</sequence>
<evidence type="ECO:0000256" key="12">
    <source>
        <dbReference type="ARBA" id="ARBA00022692"/>
    </source>
</evidence>
<dbReference type="InterPro" id="IPR023616">
    <property type="entry name" value="Cyt_c_oxase-like_su1_dom"/>
</dbReference>
<name>A0A3G5FNZ3_9CUCU</name>
<evidence type="ECO:0000256" key="13">
    <source>
        <dbReference type="ARBA" id="ARBA00022723"/>
    </source>
</evidence>
<evidence type="ECO:0000256" key="22">
    <source>
        <dbReference type="ARBA" id="ARBA00023136"/>
    </source>
</evidence>
<dbReference type="GO" id="GO:0015990">
    <property type="term" value="P:electron transport coupled proton transport"/>
    <property type="evidence" value="ECO:0007669"/>
    <property type="project" value="TreeGrafter"/>
</dbReference>
<dbReference type="UniPathway" id="UPA00705"/>
<dbReference type="InterPro" id="IPR023615">
    <property type="entry name" value="Cyt_c_Oxase_su1_BS"/>
</dbReference>
<dbReference type="FunFam" id="1.20.210.10:FF:000001">
    <property type="entry name" value="Cytochrome c oxidase subunit 1"/>
    <property type="match status" value="1"/>
</dbReference>
<feature type="transmembrane region" description="Helical" evidence="25">
    <location>
        <begin position="412"/>
        <end position="430"/>
    </location>
</feature>
<dbReference type="SUPFAM" id="SSF81442">
    <property type="entry name" value="Cytochrome c oxidase subunit I-like"/>
    <property type="match status" value="1"/>
</dbReference>
<dbReference type="GO" id="GO:0006123">
    <property type="term" value="P:mitochondrial electron transport, cytochrome c to oxygen"/>
    <property type="evidence" value="ECO:0007669"/>
    <property type="project" value="TreeGrafter"/>
</dbReference>
<dbReference type="PRINTS" id="PR01165">
    <property type="entry name" value="CYCOXIDASEI"/>
</dbReference>
<gene>
    <name evidence="27" type="primary">cox1</name>
</gene>
<dbReference type="InterPro" id="IPR033944">
    <property type="entry name" value="Cyt_c_oxase_su1_dom"/>
</dbReference>
<evidence type="ECO:0000256" key="20">
    <source>
        <dbReference type="ARBA" id="ARBA00023008"/>
    </source>
</evidence>
<feature type="transmembrane region" description="Helical" evidence="25">
    <location>
        <begin position="141"/>
        <end position="162"/>
    </location>
</feature>
<evidence type="ECO:0000256" key="21">
    <source>
        <dbReference type="ARBA" id="ARBA00023128"/>
    </source>
</evidence>
<evidence type="ECO:0000256" key="11">
    <source>
        <dbReference type="ARBA" id="ARBA00022660"/>
    </source>
</evidence>
<feature type="transmembrane region" description="Helical" evidence="25">
    <location>
        <begin position="450"/>
        <end position="473"/>
    </location>
</feature>
<reference evidence="27" key="2">
    <citation type="submission" date="2018-08" db="EMBL/GenBank/DDBJ databases">
        <authorList>
            <person name="Prakash G."/>
            <person name="Vogler A.P."/>
        </authorList>
    </citation>
    <scope>NUCLEOTIDE SEQUENCE</scope>
</reference>
<feature type="transmembrane region" description="Helical" evidence="25">
    <location>
        <begin position="183"/>
        <end position="210"/>
    </location>
</feature>
<keyword evidence="10 24" id="KW-0349">Heme</keyword>
<dbReference type="CDD" id="cd01663">
    <property type="entry name" value="Cyt_c_Oxidase_I"/>
    <property type="match status" value="1"/>
</dbReference>
<comment type="function">
    <text evidence="24">Component of the cytochrome c oxidase, the last enzyme in the mitochondrial electron transport chain which drives oxidative phosphorylation. The respiratory chain contains 3 multisubunit complexes succinate dehydrogenase (complex II, CII), ubiquinol-cytochrome c oxidoreductase (cytochrome b-c1 complex, complex III, CIII) and cytochrome c oxidase (complex IV, CIV), that cooperate to transfer electrons derived from NADH and succinate to molecular oxygen, creating an electrochemical gradient over the inner membrane that drives transmembrane transport and the ATP synthase. Cytochrome c oxidase is the component of the respiratory chain that catalyzes the reduction of oxygen to water. Electrons originating from reduced cytochrome c in the intermembrane space (IMS) are transferred via the dinuclear copper A center (CU(A)) of subunit 2 and heme A of subunit 1 to the active site in subunit 1, a binuclear center (BNC) formed by heme A3 and copper B (CU(B)). The BNC reduces molecular oxygen to 2 water molecules using 4 electrons from cytochrome c in the IMS and 4 protons from the mitochondrial matrix.</text>
</comment>
<evidence type="ECO:0000256" key="4">
    <source>
        <dbReference type="ARBA" id="ARBA00004673"/>
    </source>
</evidence>